<gene>
    <name evidence="3" type="ORF">C5167_010723</name>
</gene>
<dbReference type="Gramene" id="RZC67035">
    <property type="protein sequence ID" value="RZC67035"/>
    <property type="gene ID" value="C5167_010723"/>
</dbReference>
<accession>A0A4Y7K4W3</accession>
<dbReference type="OrthoDB" id="1900495at2759"/>
<evidence type="ECO:0000259" key="2">
    <source>
        <dbReference type="Pfam" id="PF23324"/>
    </source>
</evidence>
<dbReference type="Proteomes" id="UP000316621">
    <property type="component" value="Chromosome 6"/>
</dbReference>
<evidence type="ECO:0000313" key="3">
    <source>
        <dbReference type="EMBL" id="RZC67035.1"/>
    </source>
</evidence>
<feature type="region of interest" description="Disordered" evidence="1">
    <location>
        <begin position="51"/>
        <end position="78"/>
    </location>
</feature>
<feature type="domain" description="DUF7086" evidence="2">
    <location>
        <begin position="94"/>
        <end position="227"/>
    </location>
</feature>
<protein>
    <recommendedName>
        <fullName evidence="2">DUF7086 domain-containing protein</fullName>
    </recommendedName>
</protein>
<evidence type="ECO:0000313" key="4">
    <source>
        <dbReference type="Proteomes" id="UP000316621"/>
    </source>
</evidence>
<name>A0A4Y7K4W3_PAPSO</name>
<dbReference type="Pfam" id="PF23324">
    <property type="entry name" value="DUF7086"/>
    <property type="match status" value="1"/>
</dbReference>
<dbReference type="EMBL" id="CM010720">
    <property type="protein sequence ID" value="RZC67035.1"/>
    <property type="molecule type" value="Genomic_DNA"/>
</dbReference>
<reference evidence="3 4" key="1">
    <citation type="journal article" date="2018" name="Science">
        <title>The opium poppy genome and morphinan production.</title>
        <authorList>
            <person name="Guo L."/>
            <person name="Winzer T."/>
            <person name="Yang X."/>
            <person name="Li Y."/>
            <person name="Ning Z."/>
            <person name="He Z."/>
            <person name="Teodor R."/>
            <person name="Lu Y."/>
            <person name="Bowser T.A."/>
            <person name="Graham I.A."/>
            <person name="Ye K."/>
        </authorList>
    </citation>
    <scope>NUCLEOTIDE SEQUENCE [LARGE SCALE GENOMIC DNA]</scope>
    <source>
        <strain evidence="4">cv. HN1</strain>
        <tissue evidence="3">Leaves</tissue>
    </source>
</reference>
<keyword evidence="4" id="KW-1185">Reference proteome</keyword>
<dbReference type="PANTHER" id="PTHR34272">
    <property type="entry name" value="EXPRESSED PROTEIN"/>
    <property type="match status" value="1"/>
</dbReference>
<sequence length="238" mass="27653">MDEDKQKPMSHREINEEDIELTLFTQPPSSPLPVSHHHHHQQQDIIDILPSRIPPARPKSRVMRRTKGRDKMKNTPIVPPYEWATNQRANIHTLDYLLSRNMKRISGDVQCKKCSNVFNIEFDLEAKFMEISQYIAVHKESLRDRAPEHWMNSKLPSCGSCSQANSLKPLLNQKKKEINWLFLFLGQMIGCCSLAQLKYYCKYTDNHRTGAKDRLVFLAYLGICHQLQPADPTFRLGL</sequence>
<feature type="compositionally biased region" description="Basic residues" evidence="1">
    <location>
        <begin position="58"/>
        <end position="70"/>
    </location>
</feature>
<dbReference type="AlphaFoldDB" id="A0A4Y7K4W3"/>
<dbReference type="PANTHER" id="PTHR34272:SF1">
    <property type="entry name" value="EXPRESSED PROTEIN"/>
    <property type="match status" value="1"/>
</dbReference>
<dbReference type="STRING" id="3469.A0A4Y7K4W3"/>
<evidence type="ECO:0000256" key="1">
    <source>
        <dbReference type="SAM" id="MobiDB-lite"/>
    </source>
</evidence>
<dbReference type="OMA" id="NDHEDIR"/>
<proteinExistence type="predicted"/>
<dbReference type="InterPro" id="IPR055513">
    <property type="entry name" value="DUF7086"/>
</dbReference>
<organism evidence="3 4">
    <name type="scientific">Papaver somniferum</name>
    <name type="common">Opium poppy</name>
    <dbReference type="NCBI Taxonomy" id="3469"/>
    <lineage>
        <taxon>Eukaryota</taxon>
        <taxon>Viridiplantae</taxon>
        <taxon>Streptophyta</taxon>
        <taxon>Embryophyta</taxon>
        <taxon>Tracheophyta</taxon>
        <taxon>Spermatophyta</taxon>
        <taxon>Magnoliopsida</taxon>
        <taxon>Ranunculales</taxon>
        <taxon>Papaveraceae</taxon>
        <taxon>Papaveroideae</taxon>
        <taxon>Papaver</taxon>
    </lineage>
</organism>